<evidence type="ECO:0000313" key="4">
    <source>
        <dbReference type="EMBL" id="NKE70591.1"/>
    </source>
</evidence>
<sequence>MRLKAVGMSVIAGMLLVSSLHADEGVGQGGSGQQGMEQQQSGQPGGDQGAGGAQGGIQSPDQQQQGSDLSGTSQQGGAMQGGMQDQASVKQVQEKLSQQGYEVGPVDGIFGPKTQQALRKFQEDKGVQPTGQIDQQTMAALGIQEEGGAQPGDMGAGQPPDAGVPESQPGDMGAGQPQPDTGIEGSDQPGSDLGGGASPDAGTQSPDAGAQGSEEQGSDAGALQQ</sequence>
<feature type="compositionally biased region" description="Low complexity" evidence="1">
    <location>
        <begin position="56"/>
        <end position="88"/>
    </location>
</feature>
<dbReference type="InterPro" id="IPR036365">
    <property type="entry name" value="PGBD-like_sf"/>
</dbReference>
<dbReference type="AlphaFoldDB" id="A0A7X6DNN1"/>
<name>A0A7X6DNN1_9BACT</name>
<organism evidence="4 5">
    <name type="scientific">Candidatus Manganitrophus noduliformans</name>
    <dbReference type="NCBI Taxonomy" id="2606439"/>
    <lineage>
        <taxon>Bacteria</taxon>
        <taxon>Pseudomonadati</taxon>
        <taxon>Nitrospirota</taxon>
        <taxon>Nitrospiria</taxon>
        <taxon>Candidatus Troglogloeales</taxon>
        <taxon>Candidatus Manganitrophaceae</taxon>
        <taxon>Candidatus Manganitrophus</taxon>
    </lineage>
</organism>
<dbReference type="InterPro" id="IPR036366">
    <property type="entry name" value="PGBDSf"/>
</dbReference>
<dbReference type="RefSeq" id="WP_168058832.1">
    <property type="nucleotide sequence ID" value="NZ_VTOW01000001.1"/>
</dbReference>
<proteinExistence type="predicted"/>
<evidence type="ECO:0000256" key="2">
    <source>
        <dbReference type="SAM" id="SignalP"/>
    </source>
</evidence>
<dbReference type="EMBL" id="VTOW01000001">
    <property type="protein sequence ID" value="NKE70591.1"/>
    <property type="molecule type" value="Genomic_DNA"/>
</dbReference>
<gene>
    <name evidence="4" type="ORF">MNODULE_07565</name>
</gene>
<feature type="compositionally biased region" description="Polar residues" evidence="1">
    <location>
        <begin position="129"/>
        <end position="138"/>
    </location>
</feature>
<feature type="region of interest" description="Disordered" evidence="1">
    <location>
        <begin position="23"/>
        <end position="225"/>
    </location>
</feature>
<dbReference type="SUPFAM" id="SSF47090">
    <property type="entry name" value="PGBD-like"/>
    <property type="match status" value="1"/>
</dbReference>
<feature type="chain" id="PRO_5030796916" description="Peptidoglycan binding-like domain-containing protein" evidence="2">
    <location>
        <begin position="23"/>
        <end position="225"/>
    </location>
</feature>
<feature type="domain" description="Peptidoglycan binding-like" evidence="3">
    <location>
        <begin position="87"/>
        <end position="141"/>
    </location>
</feature>
<feature type="signal peptide" evidence="2">
    <location>
        <begin position="1"/>
        <end position="22"/>
    </location>
</feature>
<keyword evidence="5" id="KW-1185">Reference proteome</keyword>
<dbReference type="InterPro" id="IPR002477">
    <property type="entry name" value="Peptidoglycan-bd-like"/>
</dbReference>
<comment type="caution">
    <text evidence="4">The sequence shown here is derived from an EMBL/GenBank/DDBJ whole genome shotgun (WGS) entry which is preliminary data.</text>
</comment>
<evidence type="ECO:0000259" key="3">
    <source>
        <dbReference type="Pfam" id="PF01471"/>
    </source>
</evidence>
<protein>
    <recommendedName>
        <fullName evidence="3">Peptidoglycan binding-like domain-containing protein</fullName>
    </recommendedName>
</protein>
<evidence type="ECO:0000313" key="5">
    <source>
        <dbReference type="Proteomes" id="UP000534783"/>
    </source>
</evidence>
<feature type="compositionally biased region" description="Polar residues" evidence="1">
    <location>
        <begin position="89"/>
        <end position="100"/>
    </location>
</feature>
<reference evidence="4 5" key="1">
    <citation type="journal article" date="2020" name="Nature">
        <title>Bacterial chemolithoautotrophy via manganese oxidation.</title>
        <authorList>
            <person name="Yu H."/>
            <person name="Leadbetter J.R."/>
        </authorList>
    </citation>
    <scope>NUCLEOTIDE SEQUENCE [LARGE SCALE GENOMIC DNA]</scope>
    <source>
        <strain evidence="4 5">Mn-1</strain>
    </source>
</reference>
<accession>A0A7X6DNN1</accession>
<dbReference type="Pfam" id="PF01471">
    <property type="entry name" value="PG_binding_1"/>
    <property type="match status" value="1"/>
</dbReference>
<dbReference type="Gene3D" id="1.10.101.10">
    <property type="entry name" value="PGBD-like superfamily/PGBD"/>
    <property type="match status" value="1"/>
</dbReference>
<keyword evidence="2" id="KW-0732">Signal</keyword>
<dbReference type="Proteomes" id="UP000534783">
    <property type="component" value="Unassembled WGS sequence"/>
</dbReference>
<evidence type="ECO:0000256" key="1">
    <source>
        <dbReference type="SAM" id="MobiDB-lite"/>
    </source>
</evidence>
<feature type="compositionally biased region" description="Gly residues" evidence="1">
    <location>
        <begin position="43"/>
        <end position="55"/>
    </location>
</feature>